<name>A0A9D4TBT9_RHISA</name>
<reference evidence="2" key="1">
    <citation type="journal article" date="2020" name="Cell">
        <title>Large-Scale Comparative Analyses of Tick Genomes Elucidate Their Genetic Diversity and Vector Capacities.</title>
        <authorList>
            <consortium name="Tick Genome and Microbiome Consortium (TIGMIC)"/>
            <person name="Jia N."/>
            <person name="Wang J."/>
            <person name="Shi W."/>
            <person name="Du L."/>
            <person name="Sun Y."/>
            <person name="Zhan W."/>
            <person name="Jiang J.F."/>
            <person name="Wang Q."/>
            <person name="Zhang B."/>
            <person name="Ji P."/>
            <person name="Bell-Sakyi L."/>
            <person name="Cui X.M."/>
            <person name="Yuan T.T."/>
            <person name="Jiang B.G."/>
            <person name="Yang W.F."/>
            <person name="Lam T.T."/>
            <person name="Chang Q.C."/>
            <person name="Ding S.J."/>
            <person name="Wang X.J."/>
            <person name="Zhu J.G."/>
            <person name="Ruan X.D."/>
            <person name="Zhao L."/>
            <person name="Wei J.T."/>
            <person name="Ye R.Z."/>
            <person name="Que T.C."/>
            <person name="Du C.H."/>
            <person name="Zhou Y.H."/>
            <person name="Cheng J.X."/>
            <person name="Dai P.F."/>
            <person name="Guo W.B."/>
            <person name="Han X.H."/>
            <person name="Huang E.J."/>
            <person name="Li L.F."/>
            <person name="Wei W."/>
            <person name="Gao Y.C."/>
            <person name="Liu J.Z."/>
            <person name="Shao H.Z."/>
            <person name="Wang X."/>
            <person name="Wang C.C."/>
            <person name="Yang T.C."/>
            <person name="Huo Q.B."/>
            <person name="Li W."/>
            <person name="Chen H.Y."/>
            <person name="Chen S.E."/>
            <person name="Zhou L.G."/>
            <person name="Ni X.B."/>
            <person name="Tian J.H."/>
            <person name="Sheng Y."/>
            <person name="Liu T."/>
            <person name="Pan Y.S."/>
            <person name="Xia L.Y."/>
            <person name="Li J."/>
            <person name="Zhao F."/>
            <person name="Cao W.C."/>
        </authorList>
    </citation>
    <scope>NUCLEOTIDE SEQUENCE</scope>
    <source>
        <strain evidence="2">Rsan-2018</strain>
    </source>
</reference>
<evidence type="ECO:0000256" key="1">
    <source>
        <dbReference type="SAM" id="MobiDB-lite"/>
    </source>
</evidence>
<comment type="caution">
    <text evidence="2">The sequence shown here is derived from an EMBL/GenBank/DDBJ whole genome shotgun (WGS) entry which is preliminary data.</text>
</comment>
<gene>
    <name evidence="2" type="ORF">HPB52_022224</name>
</gene>
<dbReference type="EMBL" id="JABSTV010001245">
    <property type="protein sequence ID" value="KAH7984526.1"/>
    <property type="molecule type" value="Genomic_DNA"/>
</dbReference>
<organism evidence="2 3">
    <name type="scientific">Rhipicephalus sanguineus</name>
    <name type="common">Brown dog tick</name>
    <name type="synonym">Ixodes sanguineus</name>
    <dbReference type="NCBI Taxonomy" id="34632"/>
    <lineage>
        <taxon>Eukaryota</taxon>
        <taxon>Metazoa</taxon>
        <taxon>Ecdysozoa</taxon>
        <taxon>Arthropoda</taxon>
        <taxon>Chelicerata</taxon>
        <taxon>Arachnida</taxon>
        <taxon>Acari</taxon>
        <taxon>Parasitiformes</taxon>
        <taxon>Ixodida</taxon>
        <taxon>Ixodoidea</taxon>
        <taxon>Ixodidae</taxon>
        <taxon>Rhipicephalinae</taxon>
        <taxon>Rhipicephalus</taxon>
        <taxon>Rhipicephalus</taxon>
    </lineage>
</organism>
<accession>A0A9D4TBT9</accession>
<dbReference type="Proteomes" id="UP000821837">
    <property type="component" value="Chromosome 1"/>
</dbReference>
<protein>
    <submittedName>
        <fullName evidence="2">Uncharacterized protein</fullName>
    </submittedName>
</protein>
<feature type="region of interest" description="Disordered" evidence="1">
    <location>
        <begin position="15"/>
        <end position="52"/>
    </location>
</feature>
<sequence length="106" mass="11301">MLQELILAEGSVCESGNEGVVGKPPSAKTTRDGTMPAGKSNRRPPSATKSLSGLDEIVKLEPERKQFKKEAVSTLSGRTRSKDSPKNGFCEESISMGLDNSTSTML</sequence>
<keyword evidence="3" id="KW-1185">Reference proteome</keyword>
<proteinExistence type="predicted"/>
<evidence type="ECO:0000313" key="2">
    <source>
        <dbReference type="EMBL" id="KAH7984526.1"/>
    </source>
</evidence>
<reference evidence="2" key="2">
    <citation type="submission" date="2021-09" db="EMBL/GenBank/DDBJ databases">
        <authorList>
            <person name="Jia N."/>
            <person name="Wang J."/>
            <person name="Shi W."/>
            <person name="Du L."/>
            <person name="Sun Y."/>
            <person name="Zhan W."/>
            <person name="Jiang J."/>
            <person name="Wang Q."/>
            <person name="Zhang B."/>
            <person name="Ji P."/>
            <person name="Sakyi L.B."/>
            <person name="Cui X."/>
            <person name="Yuan T."/>
            <person name="Jiang B."/>
            <person name="Yang W."/>
            <person name="Lam T.T.-Y."/>
            <person name="Chang Q."/>
            <person name="Ding S."/>
            <person name="Wang X."/>
            <person name="Zhu J."/>
            <person name="Ruan X."/>
            <person name="Zhao L."/>
            <person name="Wei J."/>
            <person name="Que T."/>
            <person name="Du C."/>
            <person name="Cheng J."/>
            <person name="Dai P."/>
            <person name="Han X."/>
            <person name="Huang E."/>
            <person name="Gao Y."/>
            <person name="Liu J."/>
            <person name="Shao H."/>
            <person name="Ye R."/>
            <person name="Li L."/>
            <person name="Wei W."/>
            <person name="Wang X."/>
            <person name="Wang C."/>
            <person name="Huo Q."/>
            <person name="Li W."/>
            <person name="Guo W."/>
            <person name="Chen H."/>
            <person name="Chen S."/>
            <person name="Zhou L."/>
            <person name="Zhou L."/>
            <person name="Ni X."/>
            <person name="Tian J."/>
            <person name="Zhou Y."/>
            <person name="Sheng Y."/>
            <person name="Liu T."/>
            <person name="Pan Y."/>
            <person name="Xia L."/>
            <person name="Li J."/>
            <person name="Zhao F."/>
            <person name="Cao W."/>
        </authorList>
    </citation>
    <scope>NUCLEOTIDE SEQUENCE</scope>
    <source>
        <strain evidence="2">Rsan-2018</strain>
        <tissue evidence="2">Larvae</tissue>
    </source>
</reference>
<dbReference type="VEuPathDB" id="VectorBase:RSAN_052731"/>
<feature type="region of interest" description="Disordered" evidence="1">
    <location>
        <begin position="69"/>
        <end position="106"/>
    </location>
</feature>
<dbReference type="AlphaFoldDB" id="A0A9D4TBT9"/>
<evidence type="ECO:0000313" key="3">
    <source>
        <dbReference type="Proteomes" id="UP000821837"/>
    </source>
</evidence>